<reference evidence="2 4" key="1">
    <citation type="journal article" date="2018" name="Front. Plant Sci.">
        <title>Red Clover (Trifolium pratense) and Zigzag Clover (T. medium) - A Picture of Genomic Similarities and Differences.</title>
        <authorList>
            <person name="Dluhosova J."/>
            <person name="Istvanek J."/>
            <person name="Nedelnik J."/>
            <person name="Repkova J."/>
        </authorList>
    </citation>
    <scope>NUCLEOTIDE SEQUENCE [LARGE SCALE GENOMIC DNA]</scope>
    <source>
        <strain evidence="2">10/8</strain>
        <strain evidence="4">cv. 10/8</strain>
        <tissue evidence="2">Leaf</tissue>
    </source>
</reference>
<gene>
    <name evidence="2" type="ORF">A2U01_0000235</name>
    <name evidence="3" type="ORF">A2U01_0003494</name>
</gene>
<feature type="compositionally biased region" description="Low complexity" evidence="1">
    <location>
        <begin position="97"/>
        <end position="107"/>
    </location>
</feature>
<feature type="non-terminal residue" evidence="2">
    <location>
        <position position="1"/>
    </location>
</feature>
<name>A0A392LX87_9FABA</name>
<evidence type="ECO:0000313" key="2">
    <source>
        <dbReference type="EMBL" id="MCH79485.1"/>
    </source>
</evidence>
<sequence>QQGGEPQSLDRFTLFFTDTSPISRMEATGDEYINGDYKRVTSLDHIWDPTPLRSLVPHATKHNQSSNSIRIAAHDARSSIQASRNQDQGRKWTQDASKSSQNSKSSNPCAENELPIYADRSHAARDPSYAARDC</sequence>
<feature type="region of interest" description="Disordered" evidence="1">
    <location>
        <begin position="57"/>
        <end position="134"/>
    </location>
</feature>
<evidence type="ECO:0000256" key="1">
    <source>
        <dbReference type="SAM" id="MobiDB-lite"/>
    </source>
</evidence>
<accession>A0A392LX87</accession>
<dbReference type="EMBL" id="LXQA010004032">
    <property type="protein sequence ID" value="MCH82683.1"/>
    <property type="molecule type" value="Genomic_DNA"/>
</dbReference>
<comment type="caution">
    <text evidence="2">The sequence shown here is derived from an EMBL/GenBank/DDBJ whole genome shotgun (WGS) entry which is preliminary data.</text>
</comment>
<dbReference type="AlphaFoldDB" id="A0A392LX87"/>
<dbReference type="Proteomes" id="UP000265520">
    <property type="component" value="Unassembled WGS sequence"/>
</dbReference>
<dbReference type="EMBL" id="LXQA010000140">
    <property type="protein sequence ID" value="MCH79485.1"/>
    <property type="molecule type" value="Genomic_DNA"/>
</dbReference>
<protein>
    <submittedName>
        <fullName evidence="2">Uncharacterized protein</fullName>
    </submittedName>
</protein>
<organism evidence="2 4">
    <name type="scientific">Trifolium medium</name>
    <dbReference type="NCBI Taxonomy" id="97028"/>
    <lineage>
        <taxon>Eukaryota</taxon>
        <taxon>Viridiplantae</taxon>
        <taxon>Streptophyta</taxon>
        <taxon>Embryophyta</taxon>
        <taxon>Tracheophyta</taxon>
        <taxon>Spermatophyta</taxon>
        <taxon>Magnoliopsida</taxon>
        <taxon>eudicotyledons</taxon>
        <taxon>Gunneridae</taxon>
        <taxon>Pentapetalae</taxon>
        <taxon>rosids</taxon>
        <taxon>fabids</taxon>
        <taxon>Fabales</taxon>
        <taxon>Fabaceae</taxon>
        <taxon>Papilionoideae</taxon>
        <taxon>50 kb inversion clade</taxon>
        <taxon>NPAAA clade</taxon>
        <taxon>Hologalegina</taxon>
        <taxon>IRL clade</taxon>
        <taxon>Trifolieae</taxon>
        <taxon>Trifolium</taxon>
    </lineage>
</organism>
<evidence type="ECO:0000313" key="4">
    <source>
        <dbReference type="Proteomes" id="UP000265520"/>
    </source>
</evidence>
<keyword evidence="4" id="KW-1185">Reference proteome</keyword>
<evidence type="ECO:0000313" key="3">
    <source>
        <dbReference type="EMBL" id="MCH82683.1"/>
    </source>
</evidence>
<proteinExistence type="predicted"/>